<keyword evidence="7" id="KW-0472">Membrane</keyword>
<dbReference type="GO" id="GO:0071555">
    <property type="term" value="P:cell wall organization"/>
    <property type="evidence" value="ECO:0007669"/>
    <property type="project" value="UniProtKB-KW"/>
</dbReference>
<keyword evidence="4 13" id="KW-0378">Hydrolase</keyword>
<keyword evidence="6" id="KW-1133">Transmembrane helix</keyword>
<evidence type="ECO:0000259" key="14">
    <source>
        <dbReference type="Pfam" id="PF00150"/>
    </source>
</evidence>
<evidence type="ECO:0000256" key="3">
    <source>
        <dbReference type="ARBA" id="ARBA00022692"/>
    </source>
</evidence>
<name>A0A1C4GZY1_9BIFI</name>
<dbReference type="Gene3D" id="3.20.20.80">
    <property type="entry name" value="Glycosidases"/>
    <property type="match status" value="1"/>
</dbReference>
<gene>
    <name evidence="15" type="ORF">GA0061077_0142</name>
</gene>
<evidence type="ECO:0000256" key="5">
    <source>
        <dbReference type="ARBA" id="ARBA00022968"/>
    </source>
</evidence>
<feature type="domain" description="Glycoside hydrolase family 5" evidence="14">
    <location>
        <begin position="66"/>
        <end position="303"/>
    </location>
</feature>
<comment type="subcellular location">
    <subcellularLocation>
        <location evidence="1">Cell membrane</location>
        <topology evidence="1">Single-pass type II membrane protein</topology>
    </subcellularLocation>
</comment>
<comment type="function">
    <text evidence="11">Glucosidase involved in the degradation of cellulosic biomass. Active on lichenan.</text>
</comment>
<keyword evidence="16" id="KW-1185">Reference proteome</keyword>
<evidence type="ECO:0000256" key="4">
    <source>
        <dbReference type="ARBA" id="ARBA00022801"/>
    </source>
</evidence>
<evidence type="ECO:0000256" key="11">
    <source>
        <dbReference type="ARBA" id="ARBA00037126"/>
    </source>
</evidence>
<evidence type="ECO:0000256" key="13">
    <source>
        <dbReference type="RuleBase" id="RU361153"/>
    </source>
</evidence>
<comment type="similarity">
    <text evidence="13">Belongs to the glycosyl hydrolase 5 (cellulase A) family.</text>
</comment>
<dbReference type="OrthoDB" id="4771662at2"/>
<evidence type="ECO:0000313" key="15">
    <source>
        <dbReference type="EMBL" id="SCC78187.1"/>
    </source>
</evidence>
<dbReference type="InterPro" id="IPR050386">
    <property type="entry name" value="Glycosyl_hydrolase_5"/>
</dbReference>
<dbReference type="AlphaFoldDB" id="A0A1C4GZY1"/>
<evidence type="ECO:0000256" key="6">
    <source>
        <dbReference type="ARBA" id="ARBA00022989"/>
    </source>
</evidence>
<dbReference type="EMBL" id="FMBL01000001">
    <property type="protein sequence ID" value="SCC78187.1"/>
    <property type="molecule type" value="Genomic_DNA"/>
</dbReference>
<protein>
    <recommendedName>
        <fullName evidence="12">Exo-1,3-beta-glucanase D</fullName>
    </recommendedName>
</protein>
<reference evidence="16" key="1">
    <citation type="submission" date="2016-08" db="EMBL/GenBank/DDBJ databases">
        <authorList>
            <person name="Varghese N."/>
            <person name="Submissions Spin"/>
        </authorList>
    </citation>
    <scope>NUCLEOTIDE SEQUENCE [LARGE SCALE GENOMIC DNA]</scope>
    <source>
        <strain evidence="16">R-52791</strain>
    </source>
</reference>
<keyword evidence="8" id="KW-0325">Glycoprotein</keyword>
<keyword evidence="3" id="KW-0812">Transmembrane</keyword>
<keyword evidence="5" id="KW-0735">Signal-anchor</keyword>
<dbReference type="PANTHER" id="PTHR31297:SF34">
    <property type="entry name" value="GLUCAN 1,3-BETA-GLUCOSIDASE 2"/>
    <property type="match status" value="1"/>
</dbReference>
<dbReference type="GO" id="GO:0009986">
    <property type="term" value="C:cell surface"/>
    <property type="evidence" value="ECO:0007669"/>
    <property type="project" value="TreeGrafter"/>
</dbReference>
<dbReference type="GO" id="GO:0008422">
    <property type="term" value="F:beta-glucosidase activity"/>
    <property type="evidence" value="ECO:0007669"/>
    <property type="project" value="TreeGrafter"/>
</dbReference>
<organism evidence="15 16">
    <name type="scientific">Bifidobacterium commune</name>
    <dbReference type="NCBI Taxonomy" id="1505727"/>
    <lineage>
        <taxon>Bacteria</taxon>
        <taxon>Bacillati</taxon>
        <taxon>Actinomycetota</taxon>
        <taxon>Actinomycetes</taxon>
        <taxon>Bifidobacteriales</taxon>
        <taxon>Bifidobacteriaceae</taxon>
        <taxon>Bifidobacterium</taxon>
    </lineage>
</organism>
<dbReference type="RefSeq" id="WP_091847545.1">
    <property type="nucleotide sequence ID" value="NZ_FMBL01000001.1"/>
</dbReference>
<dbReference type="InterPro" id="IPR001547">
    <property type="entry name" value="Glyco_hydro_5"/>
</dbReference>
<evidence type="ECO:0000256" key="9">
    <source>
        <dbReference type="ARBA" id="ARBA00023295"/>
    </source>
</evidence>
<evidence type="ECO:0000256" key="1">
    <source>
        <dbReference type="ARBA" id="ARBA00004401"/>
    </source>
</evidence>
<dbReference type="GO" id="GO:0005576">
    <property type="term" value="C:extracellular region"/>
    <property type="evidence" value="ECO:0007669"/>
    <property type="project" value="TreeGrafter"/>
</dbReference>
<evidence type="ECO:0000256" key="10">
    <source>
        <dbReference type="ARBA" id="ARBA00023316"/>
    </source>
</evidence>
<keyword evidence="9 13" id="KW-0326">Glycosidase</keyword>
<dbReference type="STRING" id="1505727.GA0061077_0142"/>
<dbReference type="PANTHER" id="PTHR31297">
    <property type="entry name" value="GLUCAN ENDO-1,6-BETA-GLUCOSIDASE B"/>
    <property type="match status" value="1"/>
</dbReference>
<dbReference type="InterPro" id="IPR017853">
    <property type="entry name" value="GH"/>
</dbReference>
<dbReference type="SUPFAM" id="SSF51445">
    <property type="entry name" value="(Trans)glycosidases"/>
    <property type="match status" value="1"/>
</dbReference>
<proteinExistence type="inferred from homology"/>
<keyword evidence="2" id="KW-1003">Cell membrane</keyword>
<dbReference type="GO" id="GO:0005886">
    <property type="term" value="C:plasma membrane"/>
    <property type="evidence" value="ECO:0007669"/>
    <property type="project" value="UniProtKB-SubCell"/>
</dbReference>
<evidence type="ECO:0000256" key="7">
    <source>
        <dbReference type="ARBA" id="ARBA00023136"/>
    </source>
</evidence>
<keyword evidence="10" id="KW-0961">Cell wall biogenesis/degradation</keyword>
<evidence type="ECO:0000256" key="12">
    <source>
        <dbReference type="ARBA" id="ARBA00041260"/>
    </source>
</evidence>
<evidence type="ECO:0000256" key="8">
    <source>
        <dbReference type="ARBA" id="ARBA00023180"/>
    </source>
</evidence>
<accession>A0A1C4GZY1</accession>
<evidence type="ECO:0000313" key="16">
    <source>
        <dbReference type="Proteomes" id="UP000242610"/>
    </source>
</evidence>
<dbReference type="Pfam" id="PF00150">
    <property type="entry name" value="Cellulase"/>
    <property type="match status" value="1"/>
</dbReference>
<sequence length="387" mass="45446">MTLGVDEPIRGVNLGNWLVLEKWMSPGLFTECGEDDEIWMHRSMDPQRLKVKLKQHRDKYIRFEDFEAIAEHGYNLVRLPVPYFVFGDVEEHPGCIAYVDDALRWANKTGLKVLLDLHTVPRSQNGFDNGGLIGVCKWHKDPEAVEYALDVLTRLSRRYRDDEALYGIEVLNEPADWRAYATSPSTGQAKNKDEAEGSGYIPMGFLKDFYRRAYQMLRPILRDETVIVFHDGFRLRFWGNWFSRQAMRNVMLDTHVYIHTLEQFLPLRNMLVYKWYIAYNKRMIARAARHIPVVVGEWNIVNDLADRKADGAGKDEGRVRRDIYRQIARFELSAWEVCAGHIYWSYRLKRNWREVDPDGHGGSEDFEAWDLTRVWAHRWMGDGKRGR</sequence>
<dbReference type="GO" id="GO:0009251">
    <property type="term" value="P:glucan catabolic process"/>
    <property type="evidence" value="ECO:0007669"/>
    <property type="project" value="TreeGrafter"/>
</dbReference>
<dbReference type="Proteomes" id="UP000242610">
    <property type="component" value="Unassembled WGS sequence"/>
</dbReference>
<evidence type="ECO:0000256" key="2">
    <source>
        <dbReference type="ARBA" id="ARBA00022475"/>
    </source>
</evidence>